<keyword evidence="4 6" id="KW-0472">Membrane</keyword>
<feature type="transmembrane region" description="Helical" evidence="6">
    <location>
        <begin position="144"/>
        <end position="166"/>
    </location>
</feature>
<feature type="transmembrane region" description="Helical" evidence="6">
    <location>
        <begin position="82"/>
        <end position="101"/>
    </location>
</feature>
<keyword evidence="3 6" id="KW-1133">Transmembrane helix</keyword>
<evidence type="ECO:0000256" key="3">
    <source>
        <dbReference type="ARBA" id="ARBA00022989"/>
    </source>
</evidence>
<feature type="transmembrane region" description="Helical" evidence="6">
    <location>
        <begin position="113"/>
        <end position="132"/>
    </location>
</feature>
<feature type="transmembrane region" description="Helical" evidence="6">
    <location>
        <begin position="237"/>
        <end position="257"/>
    </location>
</feature>
<proteinExistence type="predicted"/>
<dbReference type="GO" id="GO:0016020">
    <property type="term" value="C:membrane"/>
    <property type="evidence" value="ECO:0007669"/>
    <property type="project" value="UniProtKB-SubCell"/>
</dbReference>
<evidence type="ECO:0000313" key="7">
    <source>
        <dbReference type="EMBL" id="KUJ07076.1"/>
    </source>
</evidence>
<evidence type="ECO:0000256" key="4">
    <source>
        <dbReference type="ARBA" id="ARBA00023136"/>
    </source>
</evidence>
<dbReference type="InterPro" id="IPR051617">
    <property type="entry name" value="UNC-93-like_regulator"/>
</dbReference>
<comment type="subcellular location">
    <subcellularLocation>
        <location evidence="1">Membrane</location>
        <topology evidence="1">Multi-pass membrane protein</topology>
    </subcellularLocation>
</comment>
<dbReference type="InParanoid" id="A0A132B3W4"/>
<feature type="transmembrane region" description="Helical" evidence="6">
    <location>
        <begin position="269"/>
        <end position="288"/>
    </location>
</feature>
<dbReference type="GeneID" id="28819947"/>
<feature type="transmembrane region" description="Helical" evidence="6">
    <location>
        <begin position="342"/>
        <end position="367"/>
    </location>
</feature>
<evidence type="ECO:0000256" key="5">
    <source>
        <dbReference type="SAM" id="MobiDB-lite"/>
    </source>
</evidence>
<feature type="transmembrane region" description="Helical" evidence="6">
    <location>
        <begin position="417"/>
        <end position="436"/>
    </location>
</feature>
<feature type="transmembrane region" description="Helical" evidence="6">
    <location>
        <begin position="300"/>
        <end position="317"/>
    </location>
</feature>
<dbReference type="Pfam" id="PF05978">
    <property type="entry name" value="UNC-93"/>
    <property type="match status" value="1"/>
</dbReference>
<dbReference type="Proteomes" id="UP000070700">
    <property type="component" value="Unassembled WGS sequence"/>
</dbReference>
<feature type="region of interest" description="Disordered" evidence="5">
    <location>
        <begin position="462"/>
        <end position="492"/>
    </location>
</feature>
<keyword evidence="2 6" id="KW-0812">Transmembrane</keyword>
<organism evidence="7 8">
    <name type="scientific">Mollisia scopiformis</name>
    <name type="common">Conifer needle endophyte fungus</name>
    <name type="synonym">Phialocephala scopiformis</name>
    <dbReference type="NCBI Taxonomy" id="149040"/>
    <lineage>
        <taxon>Eukaryota</taxon>
        <taxon>Fungi</taxon>
        <taxon>Dikarya</taxon>
        <taxon>Ascomycota</taxon>
        <taxon>Pezizomycotina</taxon>
        <taxon>Leotiomycetes</taxon>
        <taxon>Helotiales</taxon>
        <taxon>Mollisiaceae</taxon>
        <taxon>Mollisia</taxon>
    </lineage>
</organism>
<dbReference type="OrthoDB" id="196103at2759"/>
<dbReference type="InterPro" id="IPR036259">
    <property type="entry name" value="MFS_trans_sf"/>
</dbReference>
<dbReference type="InterPro" id="IPR010291">
    <property type="entry name" value="Ion_channel_UNC-93"/>
</dbReference>
<sequence>MAIKVPGIPELRLHSPFWQNIIMGYLVALTAGLYVALNLLGAGGGRPNNAQTVQIVNATLCSVWFFSSSFGGSVLNTIGPAVTAPLGVCGYMVYVGSLWYFDATGKEGFPIAAGVLIGIGSGLVFVTMGYIAMSYSEEDNRGSFITMSINIQACGSIVGGIIPLIINRDSTVAAGVPPSVYIIFLVLQGTGAVAGFFLLQDPATIIRDDGTPIAAIKARGFVQELKANLEIFTDWKLLLMVPAFLPAECFLVYGGSVNAYHNNLRTRCLLGFISVVLQVPFGYGLQLILDHKAWHRRTRAFIGLAVVGIPLIGAWIWEIVRTRNYDRHATPGHLTDWTDGEFVAIFFLFMLNWIASSLWQYLILYYLGCFTNSPRKAANYAASIPLGVFRGFLGAGEAICFGLDSIGIPYIKEAGGIFAFYTTGVLIFLYMAAFHIEETKYFSGEEDVVIPKHVLEEHAVVGSRGDENQSGSKDGETQQKGSALEKVADASI</sequence>
<feature type="transmembrane region" description="Helical" evidence="6">
    <location>
        <begin position="178"/>
        <end position="199"/>
    </location>
</feature>
<feature type="compositionally biased region" description="Basic and acidic residues" evidence="5">
    <location>
        <begin position="462"/>
        <end position="477"/>
    </location>
</feature>
<feature type="transmembrane region" description="Helical" evidence="6">
    <location>
        <begin position="55"/>
        <end position="75"/>
    </location>
</feature>
<dbReference type="PANTHER" id="PTHR23294">
    <property type="entry name" value="ET TRANSLATION PRODUCT-RELATED"/>
    <property type="match status" value="1"/>
</dbReference>
<name>A0A132B3W4_MOLSC</name>
<dbReference type="SUPFAM" id="SSF103473">
    <property type="entry name" value="MFS general substrate transporter"/>
    <property type="match status" value="1"/>
</dbReference>
<dbReference type="PANTHER" id="PTHR23294:SF59">
    <property type="entry name" value="UNC93-LIKE PROTEIN C922.05C"/>
    <property type="match status" value="1"/>
</dbReference>
<evidence type="ECO:0000256" key="2">
    <source>
        <dbReference type="ARBA" id="ARBA00022692"/>
    </source>
</evidence>
<accession>A0A132B3W4</accession>
<feature type="transmembrane region" description="Helical" evidence="6">
    <location>
        <begin position="21"/>
        <end position="43"/>
    </location>
</feature>
<evidence type="ECO:0000256" key="6">
    <source>
        <dbReference type="SAM" id="Phobius"/>
    </source>
</evidence>
<keyword evidence="8" id="KW-1185">Reference proteome</keyword>
<feature type="transmembrane region" description="Helical" evidence="6">
    <location>
        <begin position="388"/>
        <end position="411"/>
    </location>
</feature>
<dbReference type="RefSeq" id="XP_018061431.1">
    <property type="nucleotide sequence ID" value="XM_018210221.1"/>
</dbReference>
<evidence type="ECO:0000256" key="1">
    <source>
        <dbReference type="ARBA" id="ARBA00004141"/>
    </source>
</evidence>
<dbReference type="KEGG" id="psco:LY89DRAFT_601886"/>
<dbReference type="EMBL" id="KQ947441">
    <property type="protein sequence ID" value="KUJ07076.1"/>
    <property type="molecule type" value="Genomic_DNA"/>
</dbReference>
<evidence type="ECO:0000313" key="8">
    <source>
        <dbReference type="Proteomes" id="UP000070700"/>
    </source>
</evidence>
<protein>
    <submittedName>
        <fullName evidence="7">Uncharacterized protein</fullName>
    </submittedName>
</protein>
<reference evidence="7 8" key="1">
    <citation type="submission" date="2015-10" db="EMBL/GenBank/DDBJ databases">
        <title>Full genome of DAOMC 229536 Phialocephala scopiformis, a fungal endophyte of spruce producing the potent anti-insectan compound rugulosin.</title>
        <authorList>
            <consortium name="DOE Joint Genome Institute"/>
            <person name="Walker A.K."/>
            <person name="Frasz S.L."/>
            <person name="Seifert K.A."/>
            <person name="Miller J.D."/>
            <person name="Mondo S.J."/>
            <person name="Labutti K."/>
            <person name="Lipzen A."/>
            <person name="Dockter R."/>
            <person name="Kennedy M."/>
            <person name="Grigoriev I.V."/>
            <person name="Spatafora J.W."/>
        </authorList>
    </citation>
    <scope>NUCLEOTIDE SEQUENCE [LARGE SCALE GENOMIC DNA]</scope>
    <source>
        <strain evidence="7 8">CBS 120377</strain>
    </source>
</reference>
<gene>
    <name evidence="7" type="ORF">LY89DRAFT_601886</name>
</gene>
<dbReference type="AlphaFoldDB" id="A0A132B3W4"/>